<dbReference type="EMBL" id="QXGD01000300">
    <property type="protein sequence ID" value="KAE9244187.1"/>
    <property type="molecule type" value="Genomic_DNA"/>
</dbReference>
<proteinExistence type="predicted"/>
<name>A0A6A3SU29_9STRA</name>
<evidence type="ECO:0000313" key="2">
    <source>
        <dbReference type="EMBL" id="KAE8942618.1"/>
    </source>
</evidence>
<dbReference type="Proteomes" id="UP000460718">
    <property type="component" value="Unassembled WGS sequence"/>
</dbReference>
<evidence type="ECO:0000313" key="3">
    <source>
        <dbReference type="EMBL" id="KAE9019768.1"/>
    </source>
</evidence>
<dbReference type="AlphaFoldDB" id="A0A6A3SU29"/>
<protein>
    <recommendedName>
        <fullName evidence="14">RxLR effector protein</fullName>
    </recommendedName>
</protein>
<evidence type="ECO:0000313" key="6">
    <source>
        <dbReference type="EMBL" id="KAE9244187.1"/>
    </source>
</evidence>
<evidence type="ECO:0000313" key="7">
    <source>
        <dbReference type="EMBL" id="KAE9350669.1"/>
    </source>
</evidence>
<accession>A0A6A3SU29</accession>
<dbReference type="Proteomes" id="UP000486351">
    <property type="component" value="Unassembled WGS sequence"/>
</dbReference>
<evidence type="ECO:0000313" key="4">
    <source>
        <dbReference type="EMBL" id="KAE9123340.1"/>
    </source>
</evidence>
<dbReference type="EMBL" id="QXGF01000297">
    <property type="protein sequence ID" value="KAE8942618.1"/>
    <property type="molecule type" value="Genomic_DNA"/>
</dbReference>
<evidence type="ECO:0008006" key="14">
    <source>
        <dbReference type="Google" id="ProtNLM"/>
    </source>
</evidence>
<organism evidence="4 10">
    <name type="scientific">Phytophthora fragariae</name>
    <dbReference type="NCBI Taxonomy" id="53985"/>
    <lineage>
        <taxon>Eukaryota</taxon>
        <taxon>Sar</taxon>
        <taxon>Stramenopiles</taxon>
        <taxon>Oomycota</taxon>
        <taxon>Peronosporomycetes</taxon>
        <taxon>Peronosporales</taxon>
        <taxon>Peronosporaceae</taxon>
        <taxon>Phytophthora</taxon>
    </lineage>
</organism>
<feature type="signal peptide" evidence="1">
    <location>
        <begin position="1"/>
        <end position="21"/>
    </location>
</feature>
<dbReference type="Proteomes" id="UP000440367">
    <property type="component" value="Unassembled WGS sequence"/>
</dbReference>
<gene>
    <name evidence="6" type="ORF">PF002_g7896</name>
    <name evidence="4" type="ORF">PF007_g7089</name>
    <name evidence="7" type="ORF">PF008_g6329</name>
    <name evidence="2" type="ORF">PF009_g7624</name>
    <name evidence="5" type="ORF">PF010_g6162</name>
    <name evidence="3" type="ORF">PF011_g5697</name>
</gene>
<dbReference type="Proteomes" id="UP000488956">
    <property type="component" value="Unassembled WGS sequence"/>
</dbReference>
<dbReference type="Proteomes" id="UP000441208">
    <property type="component" value="Unassembled WGS sequence"/>
</dbReference>
<evidence type="ECO:0000313" key="12">
    <source>
        <dbReference type="Proteomes" id="UP000486351"/>
    </source>
</evidence>
<evidence type="ECO:0000313" key="10">
    <source>
        <dbReference type="Proteomes" id="UP000441208"/>
    </source>
</evidence>
<dbReference type="EMBL" id="QXFX01000242">
    <property type="protein sequence ID" value="KAE9124076.1"/>
    <property type="molecule type" value="Genomic_DNA"/>
</dbReference>
<evidence type="ECO:0000313" key="5">
    <source>
        <dbReference type="EMBL" id="KAE9124076.1"/>
    </source>
</evidence>
<evidence type="ECO:0000313" key="9">
    <source>
        <dbReference type="Proteomes" id="UP000440367"/>
    </source>
</evidence>
<keyword evidence="1" id="KW-0732">Signal</keyword>
<evidence type="ECO:0000256" key="1">
    <source>
        <dbReference type="SAM" id="SignalP"/>
    </source>
</evidence>
<evidence type="ECO:0000313" key="13">
    <source>
        <dbReference type="Proteomes" id="UP000488956"/>
    </source>
</evidence>
<comment type="caution">
    <text evidence="4">The sequence shown here is derived from an EMBL/GenBank/DDBJ whole genome shotgun (WGS) entry which is preliminary data.</text>
</comment>
<sequence length="40" mass="4007">MAARILVVSGVIVAIVVVGVGETTAPYRECAGVVTGTSLF</sequence>
<dbReference type="EMBL" id="QXFY01000248">
    <property type="protein sequence ID" value="KAE9350669.1"/>
    <property type="molecule type" value="Genomic_DNA"/>
</dbReference>
<reference evidence="8 9" key="1">
    <citation type="submission" date="2018-08" db="EMBL/GenBank/DDBJ databases">
        <title>Genomic investigation of the strawberry pathogen Phytophthora fragariae indicates pathogenicity is determined by transcriptional variation in three key races.</title>
        <authorList>
            <person name="Adams T.M."/>
            <person name="Armitage A.D."/>
            <person name="Sobczyk M.K."/>
            <person name="Bates H.J."/>
            <person name="Dunwell J.M."/>
            <person name="Nellist C.F."/>
            <person name="Harrison R.J."/>
        </authorList>
    </citation>
    <scope>NUCLEOTIDE SEQUENCE [LARGE SCALE GENOMIC DNA]</scope>
    <source>
        <strain evidence="6 9">BC-1</strain>
        <strain evidence="4 10">NOV-71</strain>
        <strain evidence="7 12">NOV-77</strain>
        <strain evidence="2 8">NOV-9</strain>
        <strain evidence="5 13">ONT-3</strain>
        <strain evidence="3 11">SCRP245</strain>
    </source>
</reference>
<dbReference type="Proteomes" id="UP000429523">
    <property type="component" value="Unassembled WGS sequence"/>
</dbReference>
<dbReference type="EMBL" id="QXFZ01000278">
    <property type="protein sequence ID" value="KAE9123340.1"/>
    <property type="molecule type" value="Genomic_DNA"/>
</dbReference>
<feature type="chain" id="PRO_5036166086" description="RxLR effector protein" evidence="1">
    <location>
        <begin position="22"/>
        <end position="40"/>
    </location>
</feature>
<dbReference type="EMBL" id="QXFW01000228">
    <property type="protein sequence ID" value="KAE9019768.1"/>
    <property type="molecule type" value="Genomic_DNA"/>
</dbReference>
<evidence type="ECO:0000313" key="8">
    <source>
        <dbReference type="Proteomes" id="UP000429523"/>
    </source>
</evidence>
<evidence type="ECO:0000313" key="11">
    <source>
        <dbReference type="Proteomes" id="UP000460718"/>
    </source>
</evidence>